<accession>A0A2P8HGR8</accession>
<sequence length="249" mass="27264">MSTPPKFYVNHMFETTSYRANWTPDLPVVPGDIGVLEYGQFVLTSSLAKQGLPFEVRESTGSLNLDYNSQNTAVRTINANSGIIPVSGVPVQANVEVTFKKDVGVLFQFSGSKRTIISNLDELGDTILERYNNGVWKKEWVIITDVITTDNTYIIISTTADNTLQLACSLPLGGDNNLALPGIKVGVVNESGSSIKLLGSNHLTPLYNVRGVQKPFLGNPVFRLSEAIRNPDFKALEELPFDAKELVTE</sequence>
<comment type="caution">
    <text evidence="1">The sequence shown here is derived from an EMBL/GenBank/DDBJ whole genome shotgun (WGS) entry which is preliminary data.</text>
</comment>
<name>A0A2P8HGR8_CHINA</name>
<gene>
    <name evidence="1" type="ORF">CLV51_104101</name>
</gene>
<keyword evidence="2" id="KW-1185">Reference proteome</keyword>
<organism evidence="1 2">
    <name type="scientific">Chitinophaga niastensis</name>
    <dbReference type="NCBI Taxonomy" id="536980"/>
    <lineage>
        <taxon>Bacteria</taxon>
        <taxon>Pseudomonadati</taxon>
        <taxon>Bacteroidota</taxon>
        <taxon>Chitinophagia</taxon>
        <taxon>Chitinophagales</taxon>
        <taxon>Chitinophagaceae</taxon>
        <taxon>Chitinophaga</taxon>
    </lineage>
</organism>
<dbReference type="AlphaFoldDB" id="A0A2P8HGR8"/>
<reference evidence="1 2" key="1">
    <citation type="submission" date="2018-03" db="EMBL/GenBank/DDBJ databases">
        <title>Genomic Encyclopedia of Archaeal and Bacterial Type Strains, Phase II (KMG-II): from individual species to whole genera.</title>
        <authorList>
            <person name="Goeker M."/>
        </authorList>
    </citation>
    <scope>NUCLEOTIDE SEQUENCE [LARGE SCALE GENOMIC DNA]</scope>
    <source>
        <strain evidence="1 2">DSM 24859</strain>
    </source>
</reference>
<proteinExistence type="predicted"/>
<dbReference type="OrthoDB" id="677487at2"/>
<dbReference type="RefSeq" id="WP_106529737.1">
    <property type="nucleotide sequence ID" value="NZ_PYAW01000004.1"/>
</dbReference>
<dbReference type="EMBL" id="PYAW01000004">
    <property type="protein sequence ID" value="PSL45399.1"/>
    <property type="molecule type" value="Genomic_DNA"/>
</dbReference>
<evidence type="ECO:0000313" key="1">
    <source>
        <dbReference type="EMBL" id="PSL45399.1"/>
    </source>
</evidence>
<protein>
    <submittedName>
        <fullName evidence="1">Uncharacterized protein</fullName>
    </submittedName>
</protein>
<evidence type="ECO:0000313" key="2">
    <source>
        <dbReference type="Proteomes" id="UP000240971"/>
    </source>
</evidence>
<dbReference type="Proteomes" id="UP000240971">
    <property type="component" value="Unassembled WGS sequence"/>
</dbReference>